<dbReference type="Pfam" id="PF13698">
    <property type="entry name" value="DUF4156"/>
    <property type="match status" value="1"/>
</dbReference>
<geneLocation type="plasmid" evidence="1">
    <name>pLD-TEX-KL</name>
</geneLocation>
<dbReference type="InterPro" id="IPR025294">
    <property type="entry name" value="DUF4156"/>
</dbReference>
<keyword evidence="1" id="KW-0449">Lipoprotein</keyword>
<dbReference type="EMBL" id="AB297474">
    <property type="protein sequence ID" value="BAF92661.1"/>
    <property type="molecule type" value="Genomic_DNA"/>
</dbReference>
<proteinExistence type="predicted"/>
<dbReference type="PROSITE" id="PS51257">
    <property type="entry name" value="PROKAR_LIPOPROTEIN"/>
    <property type="match status" value="1"/>
</dbReference>
<keyword evidence="1" id="KW-0614">Plasmid</keyword>
<name>A8QYS6_9GAMM</name>
<organism evidence="1">
    <name type="scientific">Fluoribacter dumoffii</name>
    <dbReference type="NCBI Taxonomy" id="463"/>
    <lineage>
        <taxon>Bacteria</taxon>
        <taxon>Pseudomonadati</taxon>
        <taxon>Pseudomonadota</taxon>
        <taxon>Gammaproteobacteria</taxon>
        <taxon>Legionellales</taxon>
        <taxon>Legionellaceae</taxon>
        <taxon>Fluoribacter</taxon>
    </lineage>
</organism>
<evidence type="ECO:0000313" key="1">
    <source>
        <dbReference type="EMBL" id="BAF92661.1"/>
    </source>
</evidence>
<accession>A8QYS6</accession>
<protein>
    <submittedName>
        <fullName evidence="1">Outer membrane lipoprotein</fullName>
    </submittedName>
</protein>
<dbReference type="AlphaFoldDB" id="A8QYS6"/>
<sequence length="151" mass="17176">MKGIFFSIILTLQLIVGCVPRSLEPNAKKVMIIYNRSTKMANSCEFLGKISNSDVHGKKLQFTLGLEKNLKTDDLNFLKNEGAKLGANLVVFEEHHTSIERYRSQPGHITDISIHAIYAKAYRCPPNLLKNMEQLNEYHQAYKNPVITKNN</sequence>
<reference evidence="1" key="1">
    <citation type="journal article" date="2007" name="Plasmid">
        <title>Complete nucleotide sequence of pLD-TEX-KL, a 66-kb plasmid of Legionella dumoffii TEX-KL strain.</title>
        <authorList>
            <person name="Qin T."/>
            <person name="Hirakawa H."/>
            <person name="Iida K."/>
            <person name="Oshima K."/>
            <person name="Hattori M."/>
            <person name="Tashiro K."/>
            <person name="Kuhara S."/>
            <person name="Yoshida S."/>
        </authorList>
    </citation>
    <scope>NUCLEOTIDE SEQUENCE</scope>
    <source>
        <strain evidence="1">TEX-KL</strain>
        <plasmid evidence="1">pLD-TEX-KL</plasmid>
    </source>
</reference>